<dbReference type="EMBL" id="VCGU01000007">
    <property type="protein sequence ID" value="TRY73348.1"/>
    <property type="molecule type" value="Genomic_DNA"/>
</dbReference>
<accession>A0A553P6N0</accession>
<organism evidence="1 2">
    <name type="scientific">Tigriopus californicus</name>
    <name type="common">Marine copepod</name>
    <dbReference type="NCBI Taxonomy" id="6832"/>
    <lineage>
        <taxon>Eukaryota</taxon>
        <taxon>Metazoa</taxon>
        <taxon>Ecdysozoa</taxon>
        <taxon>Arthropoda</taxon>
        <taxon>Crustacea</taxon>
        <taxon>Multicrustacea</taxon>
        <taxon>Hexanauplia</taxon>
        <taxon>Copepoda</taxon>
        <taxon>Harpacticoida</taxon>
        <taxon>Harpacticidae</taxon>
        <taxon>Tigriopus</taxon>
    </lineage>
</organism>
<reference evidence="1 2" key="1">
    <citation type="journal article" date="2018" name="Nat. Ecol. Evol.">
        <title>Genomic signatures of mitonuclear coevolution across populations of Tigriopus californicus.</title>
        <authorList>
            <person name="Barreto F.S."/>
            <person name="Watson E.T."/>
            <person name="Lima T.G."/>
            <person name="Willett C.S."/>
            <person name="Edmands S."/>
            <person name="Li W."/>
            <person name="Burton R.S."/>
        </authorList>
    </citation>
    <scope>NUCLEOTIDE SEQUENCE [LARGE SCALE GENOMIC DNA]</scope>
    <source>
        <strain evidence="1 2">San Diego</strain>
    </source>
</reference>
<keyword evidence="2" id="KW-1185">Reference proteome</keyword>
<name>A0A553P6N0_TIGCA</name>
<protein>
    <submittedName>
        <fullName evidence="1">Uncharacterized protein</fullName>
    </submittedName>
</protein>
<evidence type="ECO:0000313" key="2">
    <source>
        <dbReference type="Proteomes" id="UP000318571"/>
    </source>
</evidence>
<dbReference type="Proteomes" id="UP000318571">
    <property type="component" value="Chromosome 3"/>
</dbReference>
<evidence type="ECO:0000313" key="1">
    <source>
        <dbReference type="EMBL" id="TRY73348.1"/>
    </source>
</evidence>
<proteinExistence type="predicted"/>
<sequence>MATCEALGGQLASLESQEEFMFARTIAFTLSFHQPDEFSGDYRIVCTMDPPTLNNAKRDIRPIGILSHK</sequence>
<comment type="caution">
    <text evidence="1">The sequence shown here is derived from an EMBL/GenBank/DDBJ whole genome shotgun (WGS) entry which is preliminary data.</text>
</comment>
<dbReference type="AlphaFoldDB" id="A0A553P6N0"/>
<gene>
    <name evidence="1" type="ORF">TCAL_15734</name>
</gene>